<dbReference type="KEGG" id="mlt:VC82_647"/>
<keyword evidence="10" id="KW-1185">Reference proteome</keyword>
<evidence type="ECO:0000256" key="7">
    <source>
        <dbReference type="RuleBase" id="RU003792"/>
    </source>
</evidence>
<evidence type="ECO:0000256" key="2">
    <source>
        <dbReference type="ARBA" id="ARBA00022694"/>
    </source>
</evidence>
<dbReference type="OrthoDB" id="9811823at2"/>
<feature type="domain" description="Pseudouridine synthase I TruA alpha/beta" evidence="8">
    <location>
        <begin position="149"/>
        <end position="242"/>
    </location>
</feature>
<dbReference type="CDD" id="cd02570">
    <property type="entry name" value="PseudoU_synth_EcTruA"/>
    <property type="match status" value="1"/>
</dbReference>
<evidence type="ECO:0000313" key="9">
    <source>
        <dbReference type="EMBL" id="AKA34313.1"/>
    </source>
</evidence>
<sequence>MRYFIRFSYFGKAYHGWQNQPNAVTVQQVLEGTLSTLLRQKMSITGAGRTDAGVHAKEMYAHFDLDEIVETSELAHRMNSFLPDDIAVDGLFRVIDDAHARFDALERTYEYWVVQEKNPFYRDTAHLVWSPLNLENMNKAASIVMEYTDFECFSKSNTDVKTFVCDIKKAHWERKKDKLVFSITADRFLRNMVRAVVGTLLDVGLGKTEPEDVRSIIESKDRGKAGVSVPAKGLYLTKVTYPETIYV</sequence>
<dbReference type="InterPro" id="IPR020095">
    <property type="entry name" value="PsdUridine_synth_TruA_C"/>
</dbReference>
<dbReference type="InterPro" id="IPR020097">
    <property type="entry name" value="PsdUridine_synth_TruA_a/b_dom"/>
</dbReference>
<comment type="function">
    <text evidence="4">Formation of pseudouridine at positions 38, 39 and 40 in the anticodon stem and loop of transfer RNAs.</text>
</comment>
<gene>
    <name evidence="4" type="primary">truA</name>
    <name evidence="9" type="ORF">VC82_647</name>
</gene>
<comment type="caution">
    <text evidence="4">Lacks conserved residue(s) required for the propagation of feature annotation.</text>
</comment>
<dbReference type="HAMAP" id="MF_00171">
    <property type="entry name" value="TruA"/>
    <property type="match status" value="1"/>
</dbReference>
<comment type="subunit">
    <text evidence="4">Homodimer.</text>
</comment>
<dbReference type="STRING" id="516051.VC82_647"/>
<protein>
    <recommendedName>
        <fullName evidence="4">tRNA pseudouridine synthase A</fullName>
        <ecNumber evidence="4">5.4.99.12</ecNumber>
    </recommendedName>
    <alternativeName>
        <fullName evidence="4">tRNA pseudouridine(38-40) synthase</fullName>
    </alternativeName>
    <alternativeName>
        <fullName evidence="4">tRNA pseudouridylate synthase I</fullName>
    </alternativeName>
    <alternativeName>
        <fullName evidence="4">tRNA-uridine isomerase I</fullName>
    </alternativeName>
</protein>
<dbReference type="Pfam" id="PF01416">
    <property type="entry name" value="PseudoU_synth_1"/>
    <property type="match status" value="2"/>
</dbReference>
<reference evidence="9 10" key="1">
    <citation type="submission" date="2015-03" db="EMBL/GenBank/DDBJ databases">
        <title>Complete genome sequence of Muricauda lutaonensis CC-HSB-11T, isolated from a coastal hot spring.</title>
        <authorList>
            <person name="Kim K.M."/>
        </authorList>
    </citation>
    <scope>NUCLEOTIDE SEQUENCE [LARGE SCALE GENOMIC DNA]</scope>
    <source>
        <strain evidence="9 10">CC-HSB-11</strain>
    </source>
</reference>
<dbReference type="InterPro" id="IPR020094">
    <property type="entry name" value="TruA/RsuA/RluB/E/F_N"/>
</dbReference>
<evidence type="ECO:0000256" key="1">
    <source>
        <dbReference type="ARBA" id="ARBA00009375"/>
    </source>
</evidence>
<dbReference type="InterPro" id="IPR020103">
    <property type="entry name" value="PsdUridine_synth_cat_dom_sf"/>
</dbReference>
<organism evidence="9 10">
    <name type="scientific">Flagellimonas lutaonensis</name>
    <dbReference type="NCBI Taxonomy" id="516051"/>
    <lineage>
        <taxon>Bacteria</taxon>
        <taxon>Pseudomonadati</taxon>
        <taxon>Bacteroidota</taxon>
        <taxon>Flavobacteriia</taxon>
        <taxon>Flavobacteriales</taxon>
        <taxon>Flavobacteriaceae</taxon>
        <taxon>Flagellimonas</taxon>
    </lineage>
</organism>
<dbReference type="PANTHER" id="PTHR11142:SF0">
    <property type="entry name" value="TRNA PSEUDOURIDINE SYNTHASE-LIKE 1"/>
    <property type="match status" value="1"/>
</dbReference>
<accession>A0A0D5YQZ6</accession>
<feature type="binding site" evidence="4 6">
    <location>
        <position position="109"/>
    </location>
    <ligand>
        <name>substrate</name>
    </ligand>
</feature>
<dbReference type="Gene3D" id="3.30.70.580">
    <property type="entry name" value="Pseudouridine synthase I, catalytic domain, N-terminal subdomain"/>
    <property type="match status" value="1"/>
</dbReference>
<dbReference type="HOGENOM" id="CLU_014673_0_1_10"/>
<dbReference type="PATRIC" id="fig|516051.4.peg.674"/>
<name>A0A0D5YQZ6_9FLAO</name>
<dbReference type="FunFam" id="3.30.70.580:FF:000001">
    <property type="entry name" value="tRNA pseudouridine synthase A"/>
    <property type="match status" value="1"/>
</dbReference>
<evidence type="ECO:0000256" key="5">
    <source>
        <dbReference type="PIRSR" id="PIRSR001430-1"/>
    </source>
</evidence>
<evidence type="ECO:0000259" key="8">
    <source>
        <dbReference type="Pfam" id="PF01416"/>
    </source>
</evidence>
<evidence type="ECO:0000256" key="3">
    <source>
        <dbReference type="ARBA" id="ARBA00023235"/>
    </source>
</evidence>
<dbReference type="GO" id="GO:0003723">
    <property type="term" value="F:RNA binding"/>
    <property type="evidence" value="ECO:0007669"/>
    <property type="project" value="InterPro"/>
</dbReference>
<keyword evidence="3 4" id="KW-0413">Isomerase</keyword>
<feature type="active site" description="Nucleophile" evidence="4 5">
    <location>
        <position position="51"/>
    </location>
</feature>
<evidence type="ECO:0000313" key="10">
    <source>
        <dbReference type="Proteomes" id="UP000032726"/>
    </source>
</evidence>
<dbReference type="RefSeq" id="WP_045801089.1">
    <property type="nucleotide sequence ID" value="NZ_CP011071.1"/>
</dbReference>
<dbReference type="SUPFAM" id="SSF55120">
    <property type="entry name" value="Pseudouridine synthase"/>
    <property type="match status" value="1"/>
</dbReference>
<dbReference type="GO" id="GO:0160147">
    <property type="term" value="F:tRNA pseudouridine(38-40) synthase activity"/>
    <property type="evidence" value="ECO:0007669"/>
    <property type="project" value="UniProtKB-EC"/>
</dbReference>
<dbReference type="AlphaFoldDB" id="A0A0D5YQZ6"/>
<dbReference type="EC" id="5.4.99.12" evidence="4"/>
<feature type="domain" description="Pseudouridine synthase I TruA alpha/beta" evidence="8">
    <location>
        <begin position="8"/>
        <end position="103"/>
    </location>
</feature>
<evidence type="ECO:0000256" key="6">
    <source>
        <dbReference type="PIRSR" id="PIRSR001430-2"/>
    </source>
</evidence>
<dbReference type="InterPro" id="IPR001406">
    <property type="entry name" value="PsdUridine_synth_TruA"/>
</dbReference>
<comment type="similarity">
    <text evidence="1 4 7">Belongs to the tRNA pseudouridine synthase TruA family.</text>
</comment>
<dbReference type="NCBIfam" id="TIGR00071">
    <property type="entry name" value="hisT_truA"/>
    <property type="match status" value="1"/>
</dbReference>
<dbReference type="PIRSF" id="PIRSF001430">
    <property type="entry name" value="tRNA_psdUrid_synth"/>
    <property type="match status" value="1"/>
</dbReference>
<dbReference type="Gene3D" id="3.30.70.660">
    <property type="entry name" value="Pseudouridine synthase I, catalytic domain, C-terminal subdomain"/>
    <property type="match status" value="1"/>
</dbReference>
<dbReference type="PANTHER" id="PTHR11142">
    <property type="entry name" value="PSEUDOURIDYLATE SYNTHASE"/>
    <property type="match status" value="1"/>
</dbReference>
<evidence type="ECO:0000256" key="4">
    <source>
        <dbReference type="HAMAP-Rule" id="MF_00171"/>
    </source>
</evidence>
<comment type="catalytic activity">
    <reaction evidence="4 7">
        <text>uridine(38/39/40) in tRNA = pseudouridine(38/39/40) in tRNA</text>
        <dbReference type="Rhea" id="RHEA:22376"/>
        <dbReference type="Rhea" id="RHEA-COMP:10085"/>
        <dbReference type="Rhea" id="RHEA-COMP:10087"/>
        <dbReference type="ChEBI" id="CHEBI:65314"/>
        <dbReference type="ChEBI" id="CHEBI:65315"/>
        <dbReference type="EC" id="5.4.99.12"/>
    </reaction>
</comment>
<dbReference type="GO" id="GO:0031119">
    <property type="term" value="P:tRNA pseudouridine synthesis"/>
    <property type="evidence" value="ECO:0007669"/>
    <property type="project" value="UniProtKB-UniRule"/>
</dbReference>
<dbReference type="EMBL" id="CP011071">
    <property type="protein sequence ID" value="AKA34313.1"/>
    <property type="molecule type" value="Genomic_DNA"/>
</dbReference>
<proteinExistence type="inferred from homology"/>
<dbReference type="Proteomes" id="UP000032726">
    <property type="component" value="Chromosome"/>
</dbReference>
<keyword evidence="2 4" id="KW-0819">tRNA processing</keyword>